<feature type="transmembrane region" description="Helical" evidence="7">
    <location>
        <begin position="214"/>
        <end position="234"/>
    </location>
</feature>
<dbReference type="InterPro" id="IPR001640">
    <property type="entry name" value="Lgt"/>
</dbReference>
<dbReference type="Pfam" id="PF01790">
    <property type="entry name" value="LGT"/>
    <property type="match status" value="1"/>
</dbReference>
<dbReference type="RefSeq" id="WP_092648554.1">
    <property type="nucleotide sequence ID" value="NZ_LT629792.1"/>
</dbReference>
<dbReference type="NCBIfam" id="TIGR00544">
    <property type="entry name" value="lgt"/>
    <property type="match status" value="1"/>
</dbReference>
<evidence type="ECO:0000256" key="5">
    <source>
        <dbReference type="ARBA" id="ARBA00022989"/>
    </source>
</evidence>
<feature type="transmembrane region" description="Helical" evidence="7">
    <location>
        <begin position="102"/>
        <end position="124"/>
    </location>
</feature>
<dbReference type="PANTHER" id="PTHR30589:SF0">
    <property type="entry name" value="PHOSPHATIDYLGLYCEROL--PROLIPOPROTEIN DIACYLGLYCERYL TRANSFERASE"/>
    <property type="match status" value="1"/>
</dbReference>
<feature type="region of interest" description="Disordered" evidence="8">
    <location>
        <begin position="289"/>
        <end position="344"/>
    </location>
</feature>
<feature type="transmembrane region" description="Helical" evidence="7">
    <location>
        <begin position="31"/>
        <end position="49"/>
    </location>
</feature>
<dbReference type="GO" id="GO:0016740">
    <property type="term" value="F:transferase activity"/>
    <property type="evidence" value="ECO:0007669"/>
    <property type="project" value="UniProtKB-KW"/>
</dbReference>
<evidence type="ECO:0000256" key="7">
    <source>
        <dbReference type="HAMAP-Rule" id="MF_01147"/>
    </source>
</evidence>
<organism evidence="9 10">
    <name type="scientific">Schaalia radingae</name>
    <dbReference type="NCBI Taxonomy" id="131110"/>
    <lineage>
        <taxon>Bacteria</taxon>
        <taxon>Bacillati</taxon>
        <taxon>Actinomycetota</taxon>
        <taxon>Actinomycetes</taxon>
        <taxon>Actinomycetales</taxon>
        <taxon>Actinomycetaceae</taxon>
        <taxon>Schaalia</taxon>
    </lineage>
</organism>
<evidence type="ECO:0000256" key="2">
    <source>
        <dbReference type="ARBA" id="ARBA00022475"/>
    </source>
</evidence>
<keyword evidence="2 7" id="KW-1003">Cell membrane</keyword>
<feature type="transmembrane region" description="Helical" evidence="7">
    <location>
        <begin position="191"/>
        <end position="208"/>
    </location>
</feature>
<accession>A0ABY0V790</accession>
<evidence type="ECO:0000256" key="3">
    <source>
        <dbReference type="ARBA" id="ARBA00022679"/>
    </source>
</evidence>
<evidence type="ECO:0000313" key="9">
    <source>
        <dbReference type="EMBL" id="SDT93530.1"/>
    </source>
</evidence>
<feature type="compositionally biased region" description="Acidic residues" evidence="8">
    <location>
        <begin position="298"/>
        <end position="310"/>
    </location>
</feature>
<name>A0ABY0V790_9ACTO</name>
<protein>
    <recommendedName>
        <fullName evidence="7">Phosphatidylglycerol--prolipoprotein diacylglyceryl transferase</fullName>
        <ecNumber evidence="7">2.5.1.145</ecNumber>
    </recommendedName>
</protein>
<sequence length="344" mass="37063">MNDLTVASSLIGSAIPSPPQGAWNIGPLTIHMYGILIMVGMVAAVWITGRRYERRGGVADFMYEIALWAIPLGIIGARIYHVVSSPDAYFGPNGNPIDAFKIWNGGLGIWGGVALGAVGAYIALRRAGQRMGPLADSIAPALLVAQAIGRWGNWFNQELFGAPTTLPWGLQVDAAHMPAQYAAGTLFHPTFLYECLWNLVIAALIVWVDRRARFASGQVFGLYLMGYTLGRVWIEMLRVDEAQHILGLRLNVWTSIAVFLAGLAVFCVAGRLGRSTTVSEDEHEHLRAHLGLDKSDGADNEADESLDEEDVSKLADESGSAQGAKNVFESVEAGEGSPESRSAL</sequence>
<dbReference type="EC" id="2.5.1.145" evidence="7"/>
<keyword evidence="4 7" id="KW-0812">Transmembrane</keyword>
<comment type="function">
    <text evidence="7">Catalyzes the transfer of the diacylglyceryl group from phosphatidylglycerol to the sulfhydryl group of the N-terminal cysteine of a prolipoprotein, the first step in the formation of mature lipoproteins.</text>
</comment>
<keyword evidence="10" id="KW-1185">Reference proteome</keyword>
<keyword evidence="6 7" id="KW-0472">Membrane</keyword>
<proteinExistence type="inferred from homology"/>
<keyword evidence="5 7" id="KW-1133">Transmembrane helix</keyword>
<feature type="transmembrane region" description="Helical" evidence="7">
    <location>
        <begin position="61"/>
        <end position="82"/>
    </location>
</feature>
<evidence type="ECO:0000313" key="10">
    <source>
        <dbReference type="Proteomes" id="UP000198976"/>
    </source>
</evidence>
<gene>
    <name evidence="7" type="primary">lgt</name>
    <name evidence="9" type="ORF">SAMN04489714_1036</name>
</gene>
<dbReference type="PROSITE" id="PS01311">
    <property type="entry name" value="LGT"/>
    <property type="match status" value="1"/>
</dbReference>
<dbReference type="EMBL" id="LT629792">
    <property type="protein sequence ID" value="SDT93530.1"/>
    <property type="molecule type" value="Genomic_DNA"/>
</dbReference>
<dbReference type="Proteomes" id="UP000198976">
    <property type="component" value="Chromosome I"/>
</dbReference>
<comment type="pathway">
    <text evidence="7">Protein modification; lipoprotein biosynthesis (diacylglyceryl transfer).</text>
</comment>
<keyword evidence="3 7" id="KW-0808">Transferase</keyword>
<feature type="transmembrane region" description="Helical" evidence="7">
    <location>
        <begin position="246"/>
        <end position="266"/>
    </location>
</feature>
<comment type="similarity">
    <text evidence="1 7">Belongs to the Lgt family.</text>
</comment>
<dbReference type="HAMAP" id="MF_01147">
    <property type="entry name" value="Lgt"/>
    <property type="match status" value="1"/>
</dbReference>
<feature type="binding site" evidence="7">
    <location>
        <position position="150"/>
    </location>
    <ligand>
        <name>a 1,2-diacyl-sn-glycero-3-phospho-(1'-sn-glycerol)</name>
        <dbReference type="ChEBI" id="CHEBI:64716"/>
    </ligand>
</feature>
<evidence type="ECO:0000256" key="8">
    <source>
        <dbReference type="SAM" id="MobiDB-lite"/>
    </source>
</evidence>
<dbReference type="PANTHER" id="PTHR30589">
    <property type="entry name" value="PROLIPOPROTEIN DIACYLGLYCERYL TRANSFERASE"/>
    <property type="match status" value="1"/>
</dbReference>
<evidence type="ECO:0000256" key="1">
    <source>
        <dbReference type="ARBA" id="ARBA00007150"/>
    </source>
</evidence>
<comment type="subcellular location">
    <subcellularLocation>
        <location evidence="7">Cell membrane</location>
        <topology evidence="7">Multi-pass membrane protein</topology>
    </subcellularLocation>
</comment>
<comment type="catalytic activity">
    <reaction evidence="7">
        <text>L-cysteinyl-[prolipoprotein] + a 1,2-diacyl-sn-glycero-3-phospho-(1'-sn-glycerol) = an S-1,2-diacyl-sn-glyceryl-L-cysteinyl-[prolipoprotein] + sn-glycerol 1-phosphate + H(+)</text>
        <dbReference type="Rhea" id="RHEA:56712"/>
        <dbReference type="Rhea" id="RHEA-COMP:14679"/>
        <dbReference type="Rhea" id="RHEA-COMP:14680"/>
        <dbReference type="ChEBI" id="CHEBI:15378"/>
        <dbReference type="ChEBI" id="CHEBI:29950"/>
        <dbReference type="ChEBI" id="CHEBI:57685"/>
        <dbReference type="ChEBI" id="CHEBI:64716"/>
        <dbReference type="ChEBI" id="CHEBI:140658"/>
        <dbReference type="EC" id="2.5.1.145"/>
    </reaction>
</comment>
<evidence type="ECO:0000256" key="6">
    <source>
        <dbReference type="ARBA" id="ARBA00023136"/>
    </source>
</evidence>
<evidence type="ECO:0000256" key="4">
    <source>
        <dbReference type="ARBA" id="ARBA00022692"/>
    </source>
</evidence>
<reference evidence="9 10" key="1">
    <citation type="submission" date="2016-10" db="EMBL/GenBank/DDBJ databases">
        <authorList>
            <person name="Varghese N."/>
            <person name="Submissions S."/>
        </authorList>
    </citation>
    <scope>NUCLEOTIDE SEQUENCE [LARGE SCALE GENOMIC DNA]</scope>
    <source>
        <strain evidence="9 10">DSM 9169</strain>
    </source>
</reference>